<comment type="caution">
    <text evidence="9">The sequence shown here is derived from an EMBL/GenBank/DDBJ whole genome shotgun (WGS) entry which is preliminary data.</text>
</comment>
<dbReference type="InterPro" id="IPR018227">
    <property type="entry name" value="Amino_acid_transport_2"/>
</dbReference>
<evidence type="ECO:0000256" key="7">
    <source>
        <dbReference type="ARBA" id="ARBA00023136"/>
    </source>
</evidence>
<gene>
    <name evidence="9" type="ORF">S01H4_10561</name>
</gene>
<feature type="transmembrane region" description="Helical" evidence="8">
    <location>
        <begin position="45"/>
        <end position="65"/>
    </location>
</feature>
<protein>
    <recommendedName>
        <fullName evidence="10">Amino acid transporter transmembrane domain-containing protein</fullName>
    </recommendedName>
</protein>
<accession>X0Z9B8</accession>
<keyword evidence="7 8" id="KW-0472">Membrane</keyword>
<dbReference type="GO" id="GO:0003333">
    <property type="term" value="P:amino acid transmembrane transport"/>
    <property type="evidence" value="ECO:0007669"/>
    <property type="project" value="InterPro"/>
</dbReference>
<dbReference type="AlphaFoldDB" id="X0Z9B8"/>
<evidence type="ECO:0000256" key="4">
    <source>
        <dbReference type="ARBA" id="ARBA00022519"/>
    </source>
</evidence>
<keyword evidence="5 8" id="KW-0812">Transmembrane</keyword>
<sequence length="177" mass="19330">MNVVWTLIVLGSLLPATGANSILNTFVAGLPATIPMTHLLHSEVFTTAGLVFAGLAVTASYVANGTELFGFIKDMTYTYLKTGNKFLVGALAFLFPLIITIIYPRIFLDVVDIVGGIGESILFIVLPGVILIRAYKRKSIPLLTLGYVMFAIGMFIFLFIAAEKLGIIHYNIIIRRM</sequence>
<evidence type="ECO:0000256" key="3">
    <source>
        <dbReference type="ARBA" id="ARBA00022475"/>
    </source>
</evidence>
<evidence type="ECO:0008006" key="10">
    <source>
        <dbReference type="Google" id="ProtNLM"/>
    </source>
</evidence>
<evidence type="ECO:0000256" key="6">
    <source>
        <dbReference type="ARBA" id="ARBA00022989"/>
    </source>
</evidence>
<comment type="subcellular location">
    <subcellularLocation>
        <location evidence="1">Cell inner membrane</location>
        <topology evidence="1">Multi-pass membrane protein</topology>
    </subcellularLocation>
</comment>
<keyword evidence="2" id="KW-0813">Transport</keyword>
<proteinExistence type="predicted"/>
<evidence type="ECO:0000256" key="2">
    <source>
        <dbReference type="ARBA" id="ARBA00022448"/>
    </source>
</evidence>
<evidence type="ECO:0000256" key="1">
    <source>
        <dbReference type="ARBA" id="ARBA00004429"/>
    </source>
</evidence>
<keyword evidence="3" id="KW-1003">Cell membrane</keyword>
<keyword evidence="4" id="KW-0997">Cell inner membrane</keyword>
<evidence type="ECO:0000313" key="9">
    <source>
        <dbReference type="EMBL" id="GAG65859.1"/>
    </source>
</evidence>
<feature type="transmembrane region" description="Helical" evidence="8">
    <location>
        <begin position="142"/>
        <end position="162"/>
    </location>
</feature>
<feature type="transmembrane region" description="Helical" evidence="8">
    <location>
        <begin position="113"/>
        <end position="135"/>
    </location>
</feature>
<dbReference type="Pfam" id="PF03222">
    <property type="entry name" value="Trp_Tyr_perm"/>
    <property type="match status" value="1"/>
</dbReference>
<reference evidence="9" key="1">
    <citation type="journal article" date="2014" name="Front. Microbiol.">
        <title>High frequency of phylogenetically diverse reductive dehalogenase-homologous genes in deep subseafloor sedimentary metagenomes.</title>
        <authorList>
            <person name="Kawai M."/>
            <person name="Futagami T."/>
            <person name="Toyoda A."/>
            <person name="Takaki Y."/>
            <person name="Nishi S."/>
            <person name="Hori S."/>
            <person name="Arai W."/>
            <person name="Tsubouchi T."/>
            <person name="Morono Y."/>
            <person name="Uchiyama I."/>
            <person name="Ito T."/>
            <person name="Fujiyama A."/>
            <person name="Inagaki F."/>
            <person name="Takami H."/>
        </authorList>
    </citation>
    <scope>NUCLEOTIDE SEQUENCE</scope>
    <source>
        <strain evidence="9">Expedition CK06-06</strain>
    </source>
</reference>
<evidence type="ECO:0000256" key="8">
    <source>
        <dbReference type="SAM" id="Phobius"/>
    </source>
</evidence>
<organism evidence="9">
    <name type="scientific">marine sediment metagenome</name>
    <dbReference type="NCBI Taxonomy" id="412755"/>
    <lineage>
        <taxon>unclassified sequences</taxon>
        <taxon>metagenomes</taxon>
        <taxon>ecological metagenomes</taxon>
    </lineage>
</organism>
<name>X0Z9B8_9ZZZZ</name>
<evidence type="ECO:0000256" key="5">
    <source>
        <dbReference type="ARBA" id="ARBA00022692"/>
    </source>
</evidence>
<dbReference type="GO" id="GO:0005886">
    <property type="term" value="C:plasma membrane"/>
    <property type="evidence" value="ECO:0007669"/>
    <property type="project" value="UniProtKB-SubCell"/>
</dbReference>
<keyword evidence="6 8" id="KW-1133">Transmembrane helix</keyword>
<dbReference type="EMBL" id="BART01004070">
    <property type="protein sequence ID" value="GAG65859.1"/>
    <property type="molecule type" value="Genomic_DNA"/>
</dbReference>
<feature type="transmembrane region" description="Helical" evidence="8">
    <location>
        <begin position="86"/>
        <end position="107"/>
    </location>
</feature>